<evidence type="ECO:0000256" key="7">
    <source>
        <dbReference type="ARBA" id="ARBA00033696"/>
    </source>
</evidence>
<comment type="subcellular location">
    <subcellularLocation>
        <location evidence="10">Cytoplasm</location>
        <location evidence="10">Cytoskeleton</location>
    </subcellularLocation>
</comment>
<organism evidence="13 14">
    <name type="scientific">Cryptococcus gattii EJB2</name>
    <dbReference type="NCBI Taxonomy" id="1296103"/>
    <lineage>
        <taxon>Eukaryota</taxon>
        <taxon>Fungi</taxon>
        <taxon>Dikarya</taxon>
        <taxon>Basidiomycota</taxon>
        <taxon>Agaricomycotina</taxon>
        <taxon>Tremellomycetes</taxon>
        <taxon>Tremellales</taxon>
        <taxon>Cryptococcaceae</taxon>
        <taxon>Cryptococcus</taxon>
        <taxon>Cryptococcus gattii species complex</taxon>
    </lineage>
</organism>
<keyword evidence="4 9" id="KW-0547">Nucleotide-binding</keyword>
<dbReference type="Pfam" id="PF18086">
    <property type="entry name" value="PPIP5K2_N"/>
    <property type="match status" value="1"/>
</dbReference>
<dbReference type="EMBL" id="KN848718">
    <property type="protein sequence ID" value="KIR78350.1"/>
    <property type="molecule type" value="Genomic_DNA"/>
</dbReference>
<dbReference type="SUPFAM" id="SSF53254">
    <property type="entry name" value="Phosphoglycerate mutase-like"/>
    <property type="match status" value="1"/>
</dbReference>
<keyword evidence="3 10" id="KW-0808">Transferase</keyword>
<feature type="region of interest" description="Disordered" evidence="11">
    <location>
        <begin position="1"/>
        <end position="37"/>
    </location>
</feature>
<feature type="compositionally biased region" description="Polar residues" evidence="11">
    <location>
        <begin position="23"/>
        <end position="37"/>
    </location>
</feature>
<evidence type="ECO:0000259" key="12">
    <source>
        <dbReference type="PROSITE" id="PS50975"/>
    </source>
</evidence>
<comment type="function">
    <text evidence="10">Bifunctional inositol kinase that acts in concert with the IP6K kinases to synthesize the diphosphate group-containing inositol pyrophosphates diphosphoinositol pentakisphosphate, PP-InsP5, and bis-diphosphoinositol tetrakisphosphate, (PP)2-InsP4. PP-InsP5 and (PP)2-InsP4, also respectively called InsP7 and InsP8, may regulate a variety of cellular processes, including apoptosis, vesicle trafficking, cytoskeletal dynamics, and exocytosis. Phosphorylates inositol hexakisphosphate (InsP6).</text>
</comment>
<evidence type="ECO:0000256" key="11">
    <source>
        <dbReference type="SAM" id="MobiDB-lite"/>
    </source>
</evidence>
<dbReference type="InterPro" id="IPR000560">
    <property type="entry name" value="His_Pase_clade-2"/>
</dbReference>
<dbReference type="PROSITE" id="PS50975">
    <property type="entry name" value="ATP_GRASP"/>
    <property type="match status" value="1"/>
</dbReference>
<keyword evidence="6 9" id="KW-0067">ATP-binding</keyword>
<dbReference type="InterPro" id="IPR029033">
    <property type="entry name" value="His_PPase_superfam"/>
</dbReference>
<dbReference type="EC" id="2.7.4.24" evidence="10"/>
<evidence type="ECO:0000256" key="5">
    <source>
        <dbReference type="ARBA" id="ARBA00022777"/>
    </source>
</evidence>
<feature type="region of interest" description="Disordered" evidence="11">
    <location>
        <begin position="1084"/>
        <end position="1116"/>
    </location>
</feature>
<dbReference type="InterPro" id="IPR037446">
    <property type="entry name" value="His_Pase_VIP1"/>
</dbReference>
<evidence type="ECO:0000256" key="3">
    <source>
        <dbReference type="ARBA" id="ARBA00022679"/>
    </source>
</evidence>
<protein>
    <recommendedName>
        <fullName evidence="10">Inositol hexakisphosphate and diphosphoinositol-pentakisphosphate kinase</fullName>
        <ecNumber evidence="10">2.7.4.24</ecNumber>
    </recommendedName>
</protein>
<evidence type="ECO:0000256" key="2">
    <source>
        <dbReference type="ARBA" id="ARBA00022490"/>
    </source>
</evidence>
<comment type="catalytic activity">
    <reaction evidence="7">
        <text>5-diphospho-1D-myo-inositol 1,2,3,4,6-pentakisphosphate + ATP + H(+) = 1,5-bis(diphospho)-1D-myo-inositol 2,3,4,6-tetrakisphosphate + ADP</text>
        <dbReference type="Rhea" id="RHEA:10276"/>
        <dbReference type="ChEBI" id="CHEBI:15378"/>
        <dbReference type="ChEBI" id="CHEBI:30616"/>
        <dbReference type="ChEBI" id="CHEBI:58628"/>
        <dbReference type="ChEBI" id="CHEBI:77983"/>
        <dbReference type="ChEBI" id="CHEBI:456216"/>
        <dbReference type="EC" id="2.7.4.24"/>
    </reaction>
    <physiologicalReaction direction="left-to-right" evidence="7">
        <dbReference type="Rhea" id="RHEA:10277"/>
    </physiologicalReaction>
</comment>
<evidence type="ECO:0000256" key="10">
    <source>
        <dbReference type="RuleBase" id="RU365032"/>
    </source>
</evidence>
<keyword evidence="2 10" id="KW-0963">Cytoplasm</keyword>
<comment type="similarity">
    <text evidence="1 10">Belongs to the histidine acid phosphatase family. VIP1 subfamily.</text>
</comment>
<evidence type="ECO:0000256" key="9">
    <source>
        <dbReference type="PROSITE-ProRule" id="PRU00409"/>
    </source>
</evidence>
<feature type="domain" description="ATP-grasp" evidence="12">
    <location>
        <begin position="206"/>
        <end position="413"/>
    </location>
</feature>
<dbReference type="Gene3D" id="3.30.470.20">
    <property type="entry name" value="ATP-grasp fold, B domain"/>
    <property type="match status" value="1"/>
</dbReference>
<proteinExistence type="inferred from homology"/>
<dbReference type="SUPFAM" id="SSF56059">
    <property type="entry name" value="Glutathione synthetase ATP-binding domain-like"/>
    <property type="match status" value="1"/>
</dbReference>
<dbReference type="PANTHER" id="PTHR12750:SF9">
    <property type="entry name" value="INOSITOL HEXAKISPHOSPHATE AND DIPHOSPHOINOSITOL-PENTAKISPHOSPHATE KINASE"/>
    <property type="match status" value="1"/>
</dbReference>
<accession>A0ABR5BRU3</accession>
<dbReference type="Pfam" id="PF00328">
    <property type="entry name" value="His_Phos_2"/>
    <property type="match status" value="1"/>
</dbReference>
<evidence type="ECO:0000256" key="4">
    <source>
        <dbReference type="ARBA" id="ARBA00022741"/>
    </source>
</evidence>
<dbReference type="InterPro" id="IPR040557">
    <property type="entry name" value="VIP1_N"/>
</dbReference>
<comment type="catalytic activity">
    <reaction evidence="8">
        <text>1D-myo-inositol hexakisphosphate + ATP = 1-diphospho-1D-myo-inositol 2,3,4,5,6-pentakisphosphate + ADP</text>
        <dbReference type="Rhea" id="RHEA:37459"/>
        <dbReference type="ChEBI" id="CHEBI:30616"/>
        <dbReference type="ChEBI" id="CHEBI:58130"/>
        <dbReference type="ChEBI" id="CHEBI:74946"/>
        <dbReference type="ChEBI" id="CHEBI:456216"/>
        <dbReference type="EC" id="2.7.4.24"/>
    </reaction>
    <physiologicalReaction direction="left-to-right" evidence="8">
        <dbReference type="Rhea" id="RHEA:37460"/>
    </physiologicalReaction>
</comment>
<name>A0ABR5BRU3_9TREE</name>
<dbReference type="PANTHER" id="PTHR12750">
    <property type="entry name" value="DIPHOSPHOINOSITOL PENTAKISPHOSPHATE KINASE"/>
    <property type="match status" value="1"/>
</dbReference>
<feature type="region of interest" description="Disordered" evidence="11">
    <location>
        <begin position="530"/>
        <end position="637"/>
    </location>
</feature>
<dbReference type="InterPro" id="IPR011761">
    <property type="entry name" value="ATP-grasp"/>
</dbReference>
<evidence type="ECO:0000313" key="14">
    <source>
        <dbReference type="Proteomes" id="UP000054272"/>
    </source>
</evidence>
<dbReference type="Gene3D" id="3.40.50.11950">
    <property type="match status" value="1"/>
</dbReference>
<dbReference type="Gene3D" id="3.40.50.1240">
    <property type="entry name" value="Phosphoglycerate mutase-like"/>
    <property type="match status" value="1"/>
</dbReference>
<reference evidence="13 14" key="1">
    <citation type="submission" date="2015-01" db="EMBL/GenBank/DDBJ databases">
        <title>The Genome Sequence of Cryptococcus gattii EJB2.</title>
        <authorList>
            <consortium name="The Broad Institute Genomics Platform"/>
            <person name="Cuomo C."/>
            <person name="Litvintseva A."/>
            <person name="Chen Y."/>
            <person name="Heitman J."/>
            <person name="Sun S."/>
            <person name="Springer D."/>
            <person name="Dromer F."/>
            <person name="Young S."/>
            <person name="Zeng Q."/>
            <person name="Gargeya S."/>
            <person name="Abouelleil A."/>
            <person name="Alvarado L."/>
            <person name="Chapman S.B."/>
            <person name="Gainer-Dewar J."/>
            <person name="Goldberg J."/>
            <person name="Griggs A."/>
            <person name="Gujja S."/>
            <person name="Hansen M."/>
            <person name="Howarth C."/>
            <person name="Imamovic A."/>
            <person name="Larimer J."/>
            <person name="Murphy C."/>
            <person name="Naylor J."/>
            <person name="Pearson M."/>
            <person name="Priest M."/>
            <person name="Roberts A."/>
            <person name="Saif S."/>
            <person name="Shea T."/>
            <person name="Sykes S."/>
            <person name="Wortman J."/>
            <person name="Nusbaum C."/>
            <person name="Birren B."/>
        </authorList>
    </citation>
    <scope>NUCLEOTIDE SEQUENCE [LARGE SCALE GENOMIC DNA]</scope>
    <source>
        <strain evidence="13 14">EJB2</strain>
    </source>
</reference>
<sequence length="1116" mass="124737">MSMLPPKSPSVKRFAQNAEKRSTSPNPSLLMNLNTPSPAAAKQPKVVLGVCAMDVKARSKAMREIITRLVDIEKGGLEVKIFGDVVILEEDITHWPPVDVLISFFSTDFPLPKAIAYTQLPNRTPPISINSLSMQSLLWDRRLVLAILDHIGVPTPSRAEISRDGGPRIPRSLRRQVRRELGLVLPGPKAKDEDEWGEVIIPEKWRGKQRKDTVPKATEVILREDGDAILVGDKVIEKPFVEKPVDGENHNVFIYYKGGGGRRLFRKVGNKSSEYDPNLYHPRTIGSFIYEEFINVDNAEDIKVYTVGSKFSHAETRKSPVVDGLVRRNADGKETRFITPLSEAENQYARDVVEAFGQRVCGFDLLRCEGGSRSMVIDVNGWSFVKGNQAYYDKAAEILSGVCQLARERKVQGIQAGLASTATVNAPSGGSTTSTLRATVTVLRHADRTPKMKLKFSFPAHEAWSQPFLRLLRGHREEIILRDTHQLQYILAAAEESSQTPGITQEQLLKLSQIKEALWKKMSFPGTKAQLKPSFVKKKGDKSEKKDKKKKNAEKEDEGDDTETEGRKKVNDWLRKGESAQAATTDSTLPIEPPTSVTDSVDATPQPHMPRSPEPEVTQDGTAHGKHAGCVNDPDIPEGLEKMQLVVKWGGESTHSSRYQSRDLGDAFKKDIMIMNKDVLNNVKIYTSSERRVINTAQIFAHALLGVEGSSSSSASSIANARNPPEQGPQISHLIQRRDLLDDNNAAKDLCTDAKKKLKMLLRTGETERRPDLAWPKSFKKEPVEVVSDVIEQLTELRAIMRRNYENGNVEKIPQQRWCSGDSPWLFKERWEKIFDDWVGVKQEKFDPSRVSELYDSIKYDSLHNRTFLFAVFDPEGKGQASKAGAPNQDRRLHDLYGRAKALFDLVAPQEYGFDAEAKEEIGVLTSLPLLRKVWEDLDEAKTTGKSLACFYFTKESHITTFVHLLLASGLPFTNVRIPELDYCSHCTIELWEKSTGSGQKDFSIRLSISEGAHSPAVLDSNVDARHSLTVQPRKKLSSHIDYELARQCFSKHFNKGLSFSTTPLEGDEVYLKKSIEDESVLPLSSLQHKAGDETPRMISSASSDRSHPGASDGGW</sequence>
<keyword evidence="5 10" id="KW-0418">Kinase</keyword>
<evidence type="ECO:0000256" key="1">
    <source>
        <dbReference type="ARBA" id="ARBA00005609"/>
    </source>
</evidence>
<dbReference type="Proteomes" id="UP000054272">
    <property type="component" value="Unassembled WGS sequence"/>
</dbReference>
<keyword evidence="14" id="KW-1185">Reference proteome</keyword>
<feature type="compositionally biased region" description="Basic and acidic residues" evidence="11">
    <location>
        <begin position="564"/>
        <end position="578"/>
    </location>
</feature>
<evidence type="ECO:0000313" key="13">
    <source>
        <dbReference type="EMBL" id="KIR78350.1"/>
    </source>
</evidence>
<gene>
    <name evidence="13" type="ORF">I306_04626</name>
</gene>
<evidence type="ECO:0000256" key="6">
    <source>
        <dbReference type="ARBA" id="ARBA00022840"/>
    </source>
</evidence>
<evidence type="ECO:0000256" key="8">
    <source>
        <dbReference type="ARBA" id="ARBA00034629"/>
    </source>
</evidence>